<reference evidence="1 2" key="1">
    <citation type="journal article" date="2016" name="Sci. Rep.">
        <title>The Dendrobium catenatum Lindl. genome sequence provides insights into polysaccharide synthase, floral development and adaptive evolution.</title>
        <authorList>
            <person name="Zhang G.Q."/>
            <person name="Xu Q."/>
            <person name="Bian C."/>
            <person name="Tsai W.C."/>
            <person name="Yeh C.M."/>
            <person name="Liu K.W."/>
            <person name="Yoshida K."/>
            <person name="Zhang L.S."/>
            <person name="Chang S.B."/>
            <person name="Chen F."/>
            <person name="Shi Y."/>
            <person name="Su Y.Y."/>
            <person name="Zhang Y.Q."/>
            <person name="Chen L.J."/>
            <person name="Yin Y."/>
            <person name="Lin M."/>
            <person name="Huang H."/>
            <person name="Deng H."/>
            <person name="Wang Z.W."/>
            <person name="Zhu S.L."/>
            <person name="Zhao X."/>
            <person name="Deng C."/>
            <person name="Niu S.C."/>
            <person name="Huang J."/>
            <person name="Wang M."/>
            <person name="Liu G.H."/>
            <person name="Yang H.J."/>
            <person name="Xiao X.J."/>
            <person name="Hsiao Y.Y."/>
            <person name="Wu W.L."/>
            <person name="Chen Y.Y."/>
            <person name="Mitsuda N."/>
            <person name="Ohme-Takagi M."/>
            <person name="Luo Y.B."/>
            <person name="Van de Peer Y."/>
            <person name="Liu Z.J."/>
        </authorList>
    </citation>
    <scope>NUCLEOTIDE SEQUENCE [LARGE SCALE GENOMIC DNA]</scope>
    <source>
        <tissue evidence="1">The whole plant</tissue>
    </source>
</reference>
<protein>
    <submittedName>
        <fullName evidence="1">Uncharacterized protein</fullName>
    </submittedName>
</protein>
<proteinExistence type="predicted"/>
<dbReference type="Proteomes" id="UP000233837">
    <property type="component" value="Unassembled WGS sequence"/>
</dbReference>
<organism evidence="1 2">
    <name type="scientific">Dendrobium catenatum</name>
    <dbReference type="NCBI Taxonomy" id="906689"/>
    <lineage>
        <taxon>Eukaryota</taxon>
        <taxon>Viridiplantae</taxon>
        <taxon>Streptophyta</taxon>
        <taxon>Embryophyta</taxon>
        <taxon>Tracheophyta</taxon>
        <taxon>Spermatophyta</taxon>
        <taxon>Magnoliopsida</taxon>
        <taxon>Liliopsida</taxon>
        <taxon>Asparagales</taxon>
        <taxon>Orchidaceae</taxon>
        <taxon>Epidendroideae</taxon>
        <taxon>Malaxideae</taxon>
        <taxon>Dendrobiinae</taxon>
        <taxon>Dendrobium</taxon>
    </lineage>
</organism>
<reference evidence="1 2" key="2">
    <citation type="journal article" date="2017" name="Nature">
        <title>The Apostasia genome and the evolution of orchids.</title>
        <authorList>
            <person name="Zhang G.Q."/>
            <person name="Liu K.W."/>
            <person name="Li Z."/>
            <person name="Lohaus R."/>
            <person name="Hsiao Y.Y."/>
            <person name="Niu S.C."/>
            <person name="Wang J.Y."/>
            <person name="Lin Y.C."/>
            <person name="Xu Q."/>
            <person name="Chen L.J."/>
            <person name="Yoshida K."/>
            <person name="Fujiwara S."/>
            <person name="Wang Z.W."/>
            <person name="Zhang Y.Q."/>
            <person name="Mitsuda N."/>
            <person name="Wang M."/>
            <person name="Liu G.H."/>
            <person name="Pecoraro L."/>
            <person name="Huang H.X."/>
            <person name="Xiao X.J."/>
            <person name="Lin M."/>
            <person name="Wu X.Y."/>
            <person name="Wu W.L."/>
            <person name="Chen Y.Y."/>
            <person name="Chang S.B."/>
            <person name="Sakamoto S."/>
            <person name="Ohme-Takagi M."/>
            <person name="Yagi M."/>
            <person name="Zeng S.J."/>
            <person name="Shen C.Y."/>
            <person name="Yeh C.M."/>
            <person name="Luo Y.B."/>
            <person name="Tsai W.C."/>
            <person name="Van de Peer Y."/>
            <person name="Liu Z.J."/>
        </authorList>
    </citation>
    <scope>NUCLEOTIDE SEQUENCE [LARGE SCALE GENOMIC DNA]</scope>
    <source>
        <tissue evidence="1">The whole plant</tissue>
    </source>
</reference>
<dbReference type="AlphaFoldDB" id="A0A2I0VWL8"/>
<accession>A0A2I0VWL8</accession>
<sequence>MSSLSVSSSKGLIKTKTNTPTVVAHGKGHPPIVDILKLQEVHASKAYEYFTSYPHLGGYPSLQRLNVHLYEHTLIPTNSLTLTRAATQILKLV</sequence>
<keyword evidence="2" id="KW-1185">Reference proteome</keyword>
<gene>
    <name evidence="1" type="ORF">MA16_Dca016967</name>
</gene>
<dbReference type="EMBL" id="KZ503165">
    <property type="protein sequence ID" value="PKU67798.1"/>
    <property type="molecule type" value="Genomic_DNA"/>
</dbReference>
<evidence type="ECO:0000313" key="1">
    <source>
        <dbReference type="EMBL" id="PKU67798.1"/>
    </source>
</evidence>
<evidence type="ECO:0000313" key="2">
    <source>
        <dbReference type="Proteomes" id="UP000233837"/>
    </source>
</evidence>
<name>A0A2I0VWL8_9ASPA</name>